<dbReference type="InterPro" id="IPR035919">
    <property type="entry name" value="EAL_sf"/>
</dbReference>
<evidence type="ECO:0000256" key="1">
    <source>
        <dbReference type="SAM" id="Phobius"/>
    </source>
</evidence>
<evidence type="ECO:0000259" key="2">
    <source>
        <dbReference type="PROSITE" id="PS50883"/>
    </source>
</evidence>
<dbReference type="PANTHER" id="PTHR33121:SF79">
    <property type="entry name" value="CYCLIC DI-GMP PHOSPHODIESTERASE PDED-RELATED"/>
    <property type="match status" value="1"/>
</dbReference>
<evidence type="ECO:0000313" key="4">
    <source>
        <dbReference type="Proteomes" id="UP000038750"/>
    </source>
</evidence>
<dbReference type="PROSITE" id="PS50883">
    <property type="entry name" value="EAL"/>
    <property type="match status" value="1"/>
</dbReference>
<reference evidence="3 4" key="1">
    <citation type="submission" date="2015-03" db="EMBL/GenBank/DDBJ databases">
        <authorList>
            <person name="Murphy D."/>
        </authorList>
    </citation>
    <scope>NUCLEOTIDE SEQUENCE [LARGE SCALE GENOMIC DNA]</scope>
    <source>
        <strain evidence="3 4">BR165/97</strain>
    </source>
</reference>
<evidence type="ECO:0000313" key="3">
    <source>
        <dbReference type="EMBL" id="CNG56992.1"/>
    </source>
</evidence>
<dbReference type="STRING" id="631.CH53_97"/>
<keyword evidence="1" id="KW-0812">Transmembrane</keyword>
<feature type="transmembrane region" description="Helical" evidence="1">
    <location>
        <begin position="232"/>
        <end position="250"/>
    </location>
</feature>
<dbReference type="PANTHER" id="PTHR33121">
    <property type="entry name" value="CYCLIC DI-GMP PHOSPHODIESTERASE PDEF"/>
    <property type="match status" value="1"/>
</dbReference>
<dbReference type="RefSeq" id="WP_050074556.1">
    <property type="nucleotide sequence ID" value="NZ_CABHXU010000060.1"/>
</dbReference>
<dbReference type="GO" id="GO:0071111">
    <property type="term" value="F:cyclic-guanylate-specific phosphodiesterase activity"/>
    <property type="evidence" value="ECO:0007669"/>
    <property type="project" value="InterPro"/>
</dbReference>
<dbReference type="InterPro" id="IPR001633">
    <property type="entry name" value="EAL_dom"/>
</dbReference>
<dbReference type="SMART" id="SM00052">
    <property type="entry name" value="EAL"/>
    <property type="match status" value="1"/>
</dbReference>
<dbReference type="SUPFAM" id="SSF141868">
    <property type="entry name" value="EAL domain-like"/>
    <property type="match status" value="1"/>
</dbReference>
<dbReference type="OrthoDB" id="675397at2"/>
<dbReference type="Gene3D" id="3.20.20.450">
    <property type="entry name" value="EAL domain"/>
    <property type="match status" value="1"/>
</dbReference>
<dbReference type="EMBL" id="CPZJ01000022">
    <property type="protein sequence ID" value="CNG56992.1"/>
    <property type="molecule type" value="Genomic_DNA"/>
</dbReference>
<dbReference type="eggNOG" id="COG4943">
    <property type="taxonomic scope" value="Bacteria"/>
</dbReference>
<dbReference type="InterPro" id="IPR050706">
    <property type="entry name" value="Cyclic-di-GMP_PDE-like"/>
</dbReference>
<dbReference type="AlphaFoldDB" id="A0A0T9MX60"/>
<accession>A0A0T9MX60</accession>
<feature type="transmembrane region" description="Helical" evidence="1">
    <location>
        <begin position="12"/>
        <end position="33"/>
    </location>
</feature>
<keyword evidence="1" id="KW-1133">Transmembrane helix</keyword>
<sequence length="512" mass="57139">MQHSKNIRQLIVVSLLGLILTLILSGITTWYVLLHQTKAEITALSQETLYTVEEYLTEAQDLLDKTLQRDPQDCSLKSREVFIPELLSAVVVTDILYTLPDKTLCSLTYGDNIKAISKKSLVTNWQGVQFFILADDVLAAGKGNILVGKKGVFALLPQRQLAGFHVTGQEQRTQLHIMINNELLVHSASSTAPDNRWLIISKIADSGLRVEFSVPLTALRSFWLHAFWPAQWVINLLLLLSYSTFFYCYARHKLSMKKAIRRALQKGNFCLHYQPIVEIKTGQIQSLEALIRWPTTSGNAIPADVFIPVAEQTGLICSITQYVLHQVMIDLSVLHQTHPKLMIAVNISAADLSAADFATALRTQCAAYALSPHYLKLEITERSLVDDENAKRNMLSLSEEGFMLVLDDFGTGYSSLSYLNKLPVQTLKIDRSFILGLGMNIATGSVVPQIVSMAQQLNMQVIAEGVETAEQAQALLDLDVPYAQGWLYDKAMPLADIHKKLIINQQQPYSVL</sequence>
<dbReference type="Proteomes" id="UP000038750">
    <property type="component" value="Unassembled WGS sequence"/>
</dbReference>
<gene>
    <name evidence="3" type="primary">yjcC</name>
    <name evidence="3" type="ORF">ERS008530_04083</name>
</gene>
<organism evidence="3 4">
    <name type="scientific">Yersinia intermedia</name>
    <dbReference type="NCBI Taxonomy" id="631"/>
    <lineage>
        <taxon>Bacteria</taxon>
        <taxon>Pseudomonadati</taxon>
        <taxon>Pseudomonadota</taxon>
        <taxon>Gammaproteobacteria</taxon>
        <taxon>Enterobacterales</taxon>
        <taxon>Yersiniaceae</taxon>
        <taxon>Yersinia</taxon>
    </lineage>
</organism>
<dbReference type="Pfam" id="PF00563">
    <property type="entry name" value="EAL"/>
    <property type="match status" value="1"/>
</dbReference>
<proteinExistence type="predicted"/>
<protein>
    <submittedName>
        <fullName evidence="3">Sensory box-containing diguanylate cyclase</fullName>
    </submittedName>
</protein>
<feature type="domain" description="EAL" evidence="2">
    <location>
        <begin position="253"/>
        <end position="505"/>
    </location>
</feature>
<name>A0A0T9MX60_YERIN</name>
<keyword evidence="1" id="KW-0472">Membrane</keyword>
<dbReference type="CDD" id="cd01948">
    <property type="entry name" value="EAL"/>
    <property type="match status" value="1"/>
</dbReference>